<gene>
    <name evidence="1" type="ORF">BASA50_007564</name>
</gene>
<dbReference type="Proteomes" id="UP001648503">
    <property type="component" value="Unassembled WGS sequence"/>
</dbReference>
<dbReference type="EMBL" id="JAFCIX010000357">
    <property type="protein sequence ID" value="KAH6593356.1"/>
    <property type="molecule type" value="Genomic_DNA"/>
</dbReference>
<proteinExistence type="predicted"/>
<evidence type="ECO:0000313" key="1">
    <source>
        <dbReference type="EMBL" id="KAH6593356.1"/>
    </source>
</evidence>
<organism evidence="1 2">
    <name type="scientific">Batrachochytrium salamandrivorans</name>
    <dbReference type="NCBI Taxonomy" id="1357716"/>
    <lineage>
        <taxon>Eukaryota</taxon>
        <taxon>Fungi</taxon>
        <taxon>Fungi incertae sedis</taxon>
        <taxon>Chytridiomycota</taxon>
        <taxon>Chytridiomycota incertae sedis</taxon>
        <taxon>Chytridiomycetes</taxon>
        <taxon>Rhizophydiales</taxon>
        <taxon>Rhizophydiales incertae sedis</taxon>
        <taxon>Batrachochytrium</taxon>
    </lineage>
</organism>
<evidence type="ECO:0000313" key="2">
    <source>
        <dbReference type="Proteomes" id="UP001648503"/>
    </source>
</evidence>
<dbReference type="PANTHER" id="PTHR10826">
    <property type="entry name" value="COMPLEMENT COMPONENT 1"/>
    <property type="match status" value="1"/>
</dbReference>
<dbReference type="SUPFAM" id="SSF54529">
    <property type="entry name" value="Mitochondrial glycoprotein MAM33-like"/>
    <property type="match status" value="1"/>
</dbReference>
<keyword evidence="2" id="KW-1185">Reference proteome</keyword>
<dbReference type="InterPro" id="IPR036561">
    <property type="entry name" value="MAM33_sf"/>
</dbReference>
<evidence type="ECO:0008006" key="3">
    <source>
        <dbReference type="Google" id="ProtNLM"/>
    </source>
</evidence>
<name>A0ABQ8FA86_9FUNG</name>
<protein>
    <recommendedName>
        <fullName evidence="3">Mitochondrial glyco protein</fullName>
    </recommendedName>
</protein>
<sequence length="253" mass="28065">MFATRIASSIVRSSAVRLAVRSAVLPRTASMAPVLSSSAAITPMRRFAHGIVSKDLSLKLQEEIKFEESNVGSEDTTFLEEFKARNEWKVEDKLGSKEVTMVRTFGDETITIYFNTDALADAAEQAEGEEGEEDSEDPAVIVSAIIEKKGTEGALEVTATALNGEFLVDHVSYVKTAELARDQSAEGDWVRRGKYGGPVFADLDEGLQETFQHYLEERGFDTDLANFVGLYIESKEQTEYSHWLQCLNKFVSK</sequence>
<dbReference type="Gene3D" id="3.10.280.10">
    <property type="entry name" value="Mitochondrial glycoprotein"/>
    <property type="match status" value="1"/>
</dbReference>
<reference evidence="1 2" key="1">
    <citation type="submission" date="2021-02" db="EMBL/GenBank/DDBJ databases">
        <title>Variation within the Batrachochytrium salamandrivorans European outbreak.</title>
        <authorList>
            <person name="Kelly M."/>
            <person name="Pasmans F."/>
            <person name="Shea T.P."/>
            <person name="Munoz J.F."/>
            <person name="Carranza S."/>
            <person name="Cuomo C.A."/>
            <person name="Martel A."/>
        </authorList>
    </citation>
    <scope>NUCLEOTIDE SEQUENCE [LARGE SCALE GENOMIC DNA]</scope>
    <source>
        <strain evidence="1 2">AMFP18/2</strain>
    </source>
</reference>
<dbReference type="PANTHER" id="PTHR10826:SF1">
    <property type="entry name" value="COMPLEMENT COMPONENT 1 Q SUBCOMPONENT-BINDING PROTEIN, MITOCHONDRIAL"/>
    <property type="match status" value="1"/>
</dbReference>
<comment type="caution">
    <text evidence="1">The sequence shown here is derived from an EMBL/GenBank/DDBJ whole genome shotgun (WGS) entry which is preliminary data.</text>
</comment>
<dbReference type="InterPro" id="IPR003428">
    <property type="entry name" value="MAM33"/>
</dbReference>
<dbReference type="Pfam" id="PF02330">
    <property type="entry name" value="MAM33"/>
    <property type="match status" value="1"/>
</dbReference>
<accession>A0ABQ8FA86</accession>